<dbReference type="InterPro" id="IPR029058">
    <property type="entry name" value="AB_hydrolase_fold"/>
</dbReference>
<accession>A0A917BRJ9</accession>
<dbReference type="InterPro" id="IPR055803">
    <property type="entry name" value="DUF7379"/>
</dbReference>
<dbReference type="AlphaFoldDB" id="A0A917BRJ9"/>
<proteinExistence type="predicted"/>
<dbReference type="Pfam" id="PF24096">
    <property type="entry name" value="DUF7379"/>
    <property type="match status" value="1"/>
</dbReference>
<name>A0A917BRJ9_9MICO</name>
<dbReference type="Gene3D" id="3.40.50.1820">
    <property type="entry name" value="alpha/beta hydrolase"/>
    <property type="match status" value="1"/>
</dbReference>
<organism evidence="2 3">
    <name type="scientific">Ornithinimicrobium tianjinense</name>
    <dbReference type="NCBI Taxonomy" id="1195761"/>
    <lineage>
        <taxon>Bacteria</taxon>
        <taxon>Bacillati</taxon>
        <taxon>Actinomycetota</taxon>
        <taxon>Actinomycetes</taxon>
        <taxon>Micrococcales</taxon>
        <taxon>Ornithinimicrobiaceae</taxon>
        <taxon>Ornithinimicrobium</taxon>
    </lineage>
</organism>
<sequence>MPEQLRPEGIQVHVGDVVITTPGLSGTVEVHPPGSPGMRAAEDTTPVLAEALVDAGLVEQLTVEISQQSELDGRGGTRAGGDGDRVTVEVPGPGEGNGQVLLYAAEDGSLTWHYPDSVAPEQVATRGGERRTYSIPRAVVAPESAEGTSRGLLGALGSKLLKVLVFPLVEPALGKAANHFAARWEAKRRPGLVRWYTPETRLVPSSEATPLTREEWGRLGQGPVLMLVHGTFSTARGGFGALPEPVLGELHQRYGGRVVAWEHPSISLTPRANVEWLAGQLTSVEAPDLTLDVVTHSRGGLVGRALAERGEELGIDGRASVRTLVMVAPPNAGTALADVKNVRHLLDRVTNLVQFIPAAAGGDVLGPVLEVVKQVAVGAFSGLEGIMAMDPGGTDLADFNTGKATGTAYRVISAEYEPPHGSSLGRIARDAGTDLVFGALANDLVVPTGGAWDLPQTPGFPVEERLVLDKALGVDHSTFFGREDVTARLLDWLPG</sequence>
<keyword evidence="3" id="KW-1185">Reference proteome</keyword>
<feature type="domain" description="DUF7379" evidence="1">
    <location>
        <begin position="225"/>
        <end position="400"/>
    </location>
</feature>
<protein>
    <recommendedName>
        <fullName evidence="1">DUF7379 domain-containing protein</fullName>
    </recommendedName>
</protein>
<dbReference type="Proteomes" id="UP000605670">
    <property type="component" value="Unassembled WGS sequence"/>
</dbReference>
<evidence type="ECO:0000259" key="1">
    <source>
        <dbReference type="Pfam" id="PF24096"/>
    </source>
</evidence>
<gene>
    <name evidence="2" type="ORF">GCM10011366_22590</name>
</gene>
<reference evidence="2" key="1">
    <citation type="journal article" date="2014" name="Int. J. Syst. Evol. Microbiol.">
        <title>Complete genome sequence of Corynebacterium casei LMG S-19264T (=DSM 44701T), isolated from a smear-ripened cheese.</title>
        <authorList>
            <consortium name="US DOE Joint Genome Institute (JGI-PGF)"/>
            <person name="Walter F."/>
            <person name="Albersmeier A."/>
            <person name="Kalinowski J."/>
            <person name="Ruckert C."/>
        </authorList>
    </citation>
    <scope>NUCLEOTIDE SEQUENCE</scope>
    <source>
        <strain evidence="2">CGMCC 1.12160</strain>
    </source>
</reference>
<dbReference type="RefSeq" id="WP_188430824.1">
    <property type="nucleotide sequence ID" value="NZ_BAABKH010000003.1"/>
</dbReference>
<reference evidence="2" key="2">
    <citation type="submission" date="2020-09" db="EMBL/GenBank/DDBJ databases">
        <authorList>
            <person name="Sun Q."/>
            <person name="Zhou Y."/>
        </authorList>
    </citation>
    <scope>NUCLEOTIDE SEQUENCE</scope>
    <source>
        <strain evidence="2">CGMCC 1.12160</strain>
    </source>
</reference>
<dbReference type="SUPFAM" id="SSF53474">
    <property type="entry name" value="alpha/beta-Hydrolases"/>
    <property type="match status" value="1"/>
</dbReference>
<evidence type="ECO:0000313" key="2">
    <source>
        <dbReference type="EMBL" id="GGF54225.1"/>
    </source>
</evidence>
<comment type="caution">
    <text evidence="2">The sequence shown here is derived from an EMBL/GenBank/DDBJ whole genome shotgun (WGS) entry which is preliminary data.</text>
</comment>
<dbReference type="EMBL" id="BMEM01000003">
    <property type="protein sequence ID" value="GGF54225.1"/>
    <property type="molecule type" value="Genomic_DNA"/>
</dbReference>
<evidence type="ECO:0000313" key="3">
    <source>
        <dbReference type="Proteomes" id="UP000605670"/>
    </source>
</evidence>